<keyword evidence="7" id="KW-1185">Reference proteome</keyword>
<dbReference type="eggNOG" id="arCOG00280">
    <property type="taxonomic scope" value="Archaea"/>
</dbReference>
<evidence type="ECO:0000313" key="6">
    <source>
        <dbReference type="EMBL" id="ABW02546.1"/>
    </source>
</evidence>
<evidence type="ECO:0000313" key="7">
    <source>
        <dbReference type="Proteomes" id="UP000001137"/>
    </source>
</evidence>
<dbReference type="InterPro" id="IPR002789">
    <property type="entry name" value="HerA_central"/>
</dbReference>
<organism evidence="6 7">
    <name type="scientific">Caldivirga maquilingensis (strain ATCC 700844 / DSM 13496 / JCM 10307 / IC-167)</name>
    <dbReference type="NCBI Taxonomy" id="397948"/>
    <lineage>
        <taxon>Archaea</taxon>
        <taxon>Thermoproteota</taxon>
        <taxon>Thermoprotei</taxon>
        <taxon>Thermoproteales</taxon>
        <taxon>Thermoproteaceae</taxon>
        <taxon>Caldivirga</taxon>
    </lineage>
</organism>
<sequence length="524" mass="58326">MVNPVGIIHGVDGVRRIRFRVFDGASVWIGQYVVTSEGYLCRVSRIERRNYLTDDRILAEMSSFERIERLKKYGFNLEFTSTITLAEALIIGVVEGSGIRQPMAPPHLYTYVNEAPSELISNLTVINSAPITIGKVKGSDTPARLDAEKLTTHHCAILASTGSGKSWLAGVIAEELALTIKMPVVIIDPHGEYSSMQYPAVDDPLANEVASMVNIYVPGRVDTGEIDKYYMAKFGEPRRYIRIGVNPRNMPLGVLIKLLTHYYGLTDTQRRLLEEGWPYDPSIDAPLTTIDELVGEVIERSRGSAPKGYAGESSISSLVSKLRSFLENRPFFITMYGEHYGDEPIRLLDVENMLNKPGINVIDLSTLDLMDQQALVALMLDSMFNLAKRRRIMPTFVIIEEAHNFSPSKALSISKSSILRIAREGRKFGLGLCIVSQRPSRIDPDVLSQCMTQIFKRIINPLDLKYVASVAENISSDELTTLKSLNPDEAYVTGMATPIPLLVRVKGRLTHHGGVTRWISTINP</sequence>
<dbReference type="KEGG" id="cma:Cmaq_1723"/>
<comment type="similarity">
    <text evidence="1">Belongs to the HerA family.</text>
</comment>
<dbReference type="GO" id="GO:0043139">
    <property type="term" value="F:5'-3' DNA helicase activity"/>
    <property type="evidence" value="ECO:0007669"/>
    <property type="project" value="UniProtKB-EC"/>
</dbReference>
<comment type="catalytic activity">
    <reaction evidence="2">
        <text>Couples ATP hydrolysis with the unwinding of duplex DNA by translocating in the 3'-5' direction.</text>
        <dbReference type="EC" id="5.6.2.4"/>
    </reaction>
</comment>
<dbReference type="STRING" id="397948.Cmaq_1723"/>
<feature type="domain" description="Helicase HerA central" evidence="5">
    <location>
        <begin position="131"/>
        <end position="380"/>
    </location>
</feature>
<dbReference type="Proteomes" id="UP000001137">
    <property type="component" value="Chromosome"/>
</dbReference>
<gene>
    <name evidence="6" type="ordered locus">Cmaq_1723</name>
</gene>
<dbReference type="Pfam" id="PF01935">
    <property type="entry name" value="DUF87"/>
    <property type="match status" value="1"/>
</dbReference>
<dbReference type="HOGENOM" id="CLU_023842_2_0_2"/>
<accession>A8MAG9</accession>
<reference evidence="6 7" key="1">
    <citation type="submission" date="2007-10" db="EMBL/GenBank/DDBJ databases">
        <title>Complete sequence of Caldivirga maquilingensis IC-167.</title>
        <authorList>
            <consortium name="US DOE Joint Genome Institute"/>
            <person name="Copeland A."/>
            <person name="Lucas S."/>
            <person name="Lapidus A."/>
            <person name="Barry K."/>
            <person name="Glavina del Rio T."/>
            <person name="Dalin E."/>
            <person name="Tice H."/>
            <person name="Pitluck S."/>
            <person name="Saunders E."/>
            <person name="Brettin T."/>
            <person name="Bruce D."/>
            <person name="Detter J.C."/>
            <person name="Han C."/>
            <person name="Schmutz J."/>
            <person name="Larimer F."/>
            <person name="Land M."/>
            <person name="Hauser L."/>
            <person name="Kyrpides N."/>
            <person name="Ivanova N."/>
            <person name="Biddle J.F."/>
            <person name="Zhang Z."/>
            <person name="Fitz-Gibbon S.T."/>
            <person name="Lowe T.M."/>
            <person name="Saltikov C."/>
            <person name="House C.H."/>
            <person name="Richardson P."/>
        </authorList>
    </citation>
    <scope>NUCLEOTIDE SEQUENCE [LARGE SCALE GENOMIC DNA]</scope>
    <source>
        <strain evidence="7">ATCC 700844 / DSM 13496 / JCM 10307 / IC-167</strain>
    </source>
</reference>
<dbReference type="PANTHER" id="PTHR42957">
    <property type="entry name" value="HELICASE MJ1565-RELATED"/>
    <property type="match status" value="1"/>
</dbReference>
<dbReference type="EMBL" id="CP000852">
    <property type="protein sequence ID" value="ABW02546.1"/>
    <property type="molecule type" value="Genomic_DNA"/>
</dbReference>
<dbReference type="InterPro" id="IPR027417">
    <property type="entry name" value="P-loop_NTPase"/>
</dbReference>
<protein>
    <recommendedName>
        <fullName evidence="5">Helicase HerA central domain-containing protein</fullName>
    </recommendedName>
</protein>
<dbReference type="PANTHER" id="PTHR42957:SF1">
    <property type="entry name" value="HELICASE MJ1565-RELATED"/>
    <property type="match status" value="1"/>
</dbReference>
<comment type="catalytic activity">
    <reaction evidence="3">
        <text>ATP + H2O = ADP + phosphate + H(+)</text>
        <dbReference type="Rhea" id="RHEA:13065"/>
        <dbReference type="ChEBI" id="CHEBI:15377"/>
        <dbReference type="ChEBI" id="CHEBI:15378"/>
        <dbReference type="ChEBI" id="CHEBI:30616"/>
        <dbReference type="ChEBI" id="CHEBI:43474"/>
        <dbReference type="ChEBI" id="CHEBI:456216"/>
        <dbReference type="EC" id="5.6.2.3"/>
    </reaction>
</comment>
<evidence type="ECO:0000256" key="2">
    <source>
        <dbReference type="ARBA" id="ARBA00034617"/>
    </source>
</evidence>
<dbReference type="AlphaFoldDB" id="A8MAG9"/>
<evidence type="ECO:0000259" key="5">
    <source>
        <dbReference type="Pfam" id="PF01935"/>
    </source>
</evidence>
<comment type="catalytic activity">
    <reaction evidence="4">
        <text>ATP + H2O = ADP + phosphate + H(+)</text>
        <dbReference type="Rhea" id="RHEA:13065"/>
        <dbReference type="ChEBI" id="CHEBI:15377"/>
        <dbReference type="ChEBI" id="CHEBI:15378"/>
        <dbReference type="ChEBI" id="CHEBI:30616"/>
        <dbReference type="ChEBI" id="CHEBI:43474"/>
        <dbReference type="ChEBI" id="CHEBI:456216"/>
        <dbReference type="EC" id="5.6.2.4"/>
    </reaction>
</comment>
<dbReference type="InterPro" id="IPR008571">
    <property type="entry name" value="HerA-like"/>
</dbReference>
<dbReference type="GO" id="GO:0043138">
    <property type="term" value="F:3'-5' DNA helicase activity"/>
    <property type="evidence" value="ECO:0007669"/>
    <property type="project" value="UniProtKB-EC"/>
</dbReference>
<dbReference type="Gene3D" id="3.40.50.300">
    <property type="entry name" value="P-loop containing nucleotide triphosphate hydrolases"/>
    <property type="match status" value="2"/>
</dbReference>
<dbReference type="SUPFAM" id="SSF52540">
    <property type="entry name" value="P-loop containing nucleoside triphosphate hydrolases"/>
    <property type="match status" value="1"/>
</dbReference>
<evidence type="ECO:0000256" key="3">
    <source>
        <dbReference type="ARBA" id="ARBA00048954"/>
    </source>
</evidence>
<proteinExistence type="inferred from homology"/>
<evidence type="ECO:0000256" key="1">
    <source>
        <dbReference type="ARBA" id="ARBA00007816"/>
    </source>
</evidence>
<name>A8MAG9_CALMQ</name>
<evidence type="ECO:0000256" key="4">
    <source>
        <dbReference type="ARBA" id="ARBA00048988"/>
    </source>
</evidence>